<dbReference type="KEGG" id="phc:BBI08_01180"/>
<dbReference type="RefSeq" id="WP_008496088.1">
    <property type="nucleotide sequence ID" value="NZ_CP016537.2"/>
</dbReference>
<evidence type="ECO:0000313" key="1">
    <source>
        <dbReference type="EMBL" id="ANU12551.1"/>
    </source>
</evidence>
<reference evidence="1" key="1">
    <citation type="submission" date="2016-10" db="EMBL/GenBank/DDBJ databases">
        <authorList>
            <person name="de Groot N.N."/>
        </authorList>
    </citation>
    <scope>NUCLEOTIDE SEQUENCE</scope>
    <source>
        <strain evidence="1">DSM 24743</strain>
    </source>
</reference>
<dbReference type="EMBL" id="CP016537">
    <property type="protein sequence ID" value="ANU12551.1"/>
    <property type="molecule type" value="Genomic_DNA"/>
</dbReference>
<sequence length="118" mass="13863">MERKMIKVENLDLKDCAAKSVISALLYQLITLTKDCPEEERETTKTWDVMYFSLKYMISSYVFETKPNGQDESNLEKMFVLIINNEISVETASQILSNWKQLDRFALDYWINKNFVSS</sequence>
<proteinExistence type="predicted"/>
<accession>A0A1C7DMQ5</accession>
<protein>
    <submittedName>
        <fullName evidence="1">Uncharacterized protein</fullName>
    </submittedName>
</protein>
<gene>
    <name evidence="1" type="ORF">BBI08_01180</name>
</gene>
<dbReference type="Proteomes" id="UP000092687">
    <property type="component" value="Chromosome"/>
</dbReference>
<organism evidence="1 2">
    <name type="scientific">Planococcus halocryophilus</name>
    <dbReference type="NCBI Taxonomy" id="1215089"/>
    <lineage>
        <taxon>Bacteria</taxon>
        <taxon>Bacillati</taxon>
        <taxon>Bacillota</taxon>
        <taxon>Bacilli</taxon>
        <taxon>Bacillales</taxon>
        <taxon>Caryophanaceae</taxon>
        <taxon>Planococcus</taxon>
    </lineage>
</organism>
<dbReference type="AlphaFoldDB" id="A0A1C7DMQ5"/>
<name>A0A1C7DMQ5_9BACL</name>
<evidence type="ECO:0000313" key="2">
    <source>
        <dbReference type="Proteomes" id="UP000092687"/>
    </source>
</evidence>
<keyword evidence="2" id="KW-1185">Reference proteome</keyword>